<dbReference type="EMBL" id="UINC01016175">
    <property type="protein sequence ID" value="SVA67541.1"/>
    <property type="molecule type" value="Genomic_DNA"/>
</dbReference>
<gene>
    <name evidence="1" type="ORF">METZ01_LOCUS120395</name>
</gene>
<accession>A0A381XT09</accession>
<dbReference type="AlphaFoldDB" id="A0A381XT09"/>
<reference evidence="1" key="1">
    <citation type="submission" date="2018-05" db="EMBL/GenBank/DDBJ databases">
        <authorList>
            <person name="Lanie J.A."/>
            <person name="Ng W.-L."/>
            <person name="Kazmierczak K.M."/>
            <person name="Andrzejewski T.M."/>
            <person name="Davidsen T.M."/>
            <person name="Wayne K.J."/>
            <person name="Tettelin H."/>
            <person name="Glass J.I."/>
            <person name="Rusch D."/>
            <person name="Podicherti R."/>
            <person name="Tsui H.-C.T."/>
            <person name="Winkler M.E."/>
        </authorList>
    </citation>
    <scope>NUCLEOTIDE SEQUENCE</scope>
</reference>
<sequence length="26" mass="3041">MQNQYAIQPLYFFYILNTCIDQSGLG</sequence>
<organism evidence="1">
    <name type="scientific">marine metagenome</name>
    <dbReference type="NCBI Taxonomy" id="408172"/>
    <lineage>
        <taxon>unclassified sequences</taxon>
        <taxon>metagenomes</taxon>
        <taxon>ecological metagenomes</taxon>
    </lineage>
</organism>
<name>A0A381XT09_9ZZZZ</name>
<evidence type="ECO:0000313" key="1">
    <source>
        <dbReference type="EMBL" id="SVA67541.1"/>
    </source>
</evidence>
<feature type="non-terminal residue" evidence="1">
    <location>
        <position position="26"/>
    </location>
</feature>
<proteinExistence type="predicted"/>
<protein>
    <submittedName>
        <fullName evidence="1">Uncharacterized protein</fullName>
    </submittedName>
</protein>